<organism evidence="1 2">
    <name type="scientific">Streptomyces avermitilis</name>
    <dbReference type="NCBI Taxonomy" id="33903"/>
    <lineage>
        <taxon>Bacteria</taxon>
        <taxon>Bacillati</taxon>
        <taxon>Actinomycetota</taxon>
        <taxon>Actinomycetes</taxon>
        <taxon>Kitasatosporales</taxon>
        <taxon>Streptomycetaceae</taxon>
        <taxon>Streptomyces</taxon>
    </lineage>
</organism>
<comment type="caution">
    <text evidence="1">The sequence shown here is derived from an EMBL/GenBank/DDBJ whole genome shotgun (WGS) entry which is preliminary data.</text>
</comment>
<accession>A0A4D4N6V0</accession>
<dbReference type="EMBL" id="BJHY01000002">
    <property type="protein sequence ID" value="GDY80328.1"/>
    <property type="molecule type" value="Genomic_DNA"/>
</dbReference>
<sequence>MQQEVAELVVDLPGPLQQEAGEALAAGLLGYRQAVHFANGHAQDHSLHVAVPVLQSPLDDGSGGGDGQSADRLVLLVGGHESQADTGHRVGPRVPDGPAREVLEKCLGGAVQTVQEGGTCGALLDGGPQTGMSRAPAVSSSASTVSASAAVASRTRVPAGPGQPFRSRSADSRTRLLLPFFAVRFAMDSPRGRRELGRS</sequence>
<dbReference type="Proteomes" id="UP000299211">
    <property type="component" value="Unassembled WGS sequence"/>
</dbReference>
<evidence type="ECO:0000313" key="2">
    <source>
        <dbReference type="Proteomes" id="UP000299211"/>
    </source>
</evidence>
<dbReference type="AlphaFoldDB" id="A0A4D4N6V0"/>
<name>A0A4D4N6V0_STRAX</name>
<evidence type="ECO:0000313" key="1">
    <source>
        <dbReference type="EMBL" id="GDY80328.1"/>
    </source>
</evidence>
<proteinExistence type="predicted"/>
<gene>
    <name evidence="1" type="ORF">SAV31267_098130</name>
</gene>
<reference evidence="1 2" key="1">
    <citation type="submission" date="2019-04" db="EMBL/GenBank/DDBJ databases">
        <title>Draft genome sequences of Streptomyces avermitilis ATCC 31267.</title>
        <authorList>
            <person name="Komaki H."/>
            <person name="Tamura T."/>
            <person name="Hosoyama A."/>
        </authorList>
    </citation>
    <scope>NUCLEOTIDE SEQUENCE [LARGE SCALE GENOMIC DNA]</scope>
    <source>
        <strain evidence="1 2">ATCC 31267</strain>
    </source>
</reference>
<protein>
    <submittedName>
        <fullName evidence="1">Uncharacterized protein</fullName>
    </submittedName>
</protein>